<keyword evidence="1" id="KW-1133">Transmembrane helix</keyword>
<organism evidence="2 3">
    <name type="scientific">Allosphingosinicella flava</name>
    <dbReference type="NCBI Taxonomy" id="2771430"/>
    <lineage>
        <taxon>Bacteria</taxon>
        <taxon>Pseudomonadati</taxon>
        <taxon>Pseudomonadota</taxon>
        <taxon>Alphaproteobacteria</taxon>
        <taxon>Sphingomonadales</taxon>
        <taxon>Sphingomonadaceae</taxon>
        <taxon>Allosphingosinicella</taxon>
    </lineage>
</organism>
<keyword evidence="3" id="KW-1185">Reference proteome</keyword>
<keyword evidence="1" id="KW-0472">Membrane</keyword>
<dbReference type="EMBL" id="CP065592">
    <property type="protein sequence ID" value="QPQ54127.1"/>
    <property type="molecule type" value="Genomic_DNA"/>
</dbReference>
<evidence type="ECO:0000313" key="2">
    <source>
        <dbReference type="EMBL" id="QPQ54127.1"/>
    </source>
</evidence>
<dbReference type="AlphaFoldDB" id="A0A7T2LLK3"/>
<feature type="transmembrane region" description="Helical" evidence="1">
    <location>
        <begin position="41"/>
        <end position="70"/>
    </location>
</feature>
<sequence length="135" mass="14226">MNMARQIGKGISYWLLALVLGCLLASVLVGLKGVIMHQDPIYPLIFAGWAVTILMFGTLPALVIGVPAIIFLRKCGIDRLPAIFALLLGGAVIGGLLMAVTFEGFEFLAATSGGCIGFMLGLLFFPKSKLKAGNV</sequence>
<accession>A0A7T2LLK3</accession>
<proteinExistence type="predicted"/>
<dbReference type="PROSITE" id="PS51257">
    <property type="entry name" value="PROKAR_LIPOPROTEIN"/>
    <property type="match status" value="1"/>
</dbReference>
<keyword evidence="1" id="KW-0812">Transmembrane</keyword>
<dbReference type="KEGG" id="sflv:IC614_07045"/>
<reference evidence="2 3" key="1">
    <citation type="submission" date="2020-11" db="EMBL/GenBank/DDBJ databases">
        <title>Genome seq and assembly of Sphingosinicella sp.</title>
        <authorList>
            <person name="Chhetri G."/>
        </authorList>
    </citation>
    <scope>NUCLEOTIDE SEQUENCE [LARGE SCALE GENOMIC DNA]</scope>
    <source>
        <strain evidence="2 3">UDD2</strain>
    </source>
</reference>
<gene>
    <name evidence="2" type="ORF">IC614_07045</name>
</gene>
<evidence type="ECO:0000313" key="3">
    <source>
        <dbReference type="Proteomes" id="UP000594873"/>
    </source>
</evidence>
<feature type="transmembrane region" description="Helical" evidence="1">
    <location>
        <begin position="82"/>
        <end position="101"/>
    </location>
</feature>
<evidence type="ECO:0000256" key="1">
    <source>
        <dbReference type="SAM" id="Phobius"/>
    </source>
</evidence>
<feature type="transmembrane region" description="Helical" evidence="1">
    <location>
        <begin position="107"/>
        <end position="125"/>
    </location>
</feature>
<feature type="transmembrane region" description="Helical" evidence="1">
    <location>
        <begin position="12"/>
        <end position="35"/>
    </location>
</feature>
<name>A0A7T2LLK3_9SPHN</name>
<dbReference type="Proteomes" id="UP000594873">
    <property type="component" value="Chromosome"/>
</dbReference>
<protein>
    <submittedName>
        <fullName evidence="2">Uncharacterized protein</fullName>
    </submittedName>
</protein>